<dbReference type="InterPro" id="IPR036942">
    <property type="entry name" value="Beta-barrel_TonB_sf"/>
</dbReference>
<organism evidence="20 21">
    <name type="scientific">Vibrio lentus</name>
    <dbReference type="NCBI Taxonomy" id="136468"/>
    <lineage>
        <taxon>Bacteria</taxon>
        <taxon>Pseudomonadati</taxon>
        <taxon>Pseudomonadota</taxon>
        <taxon>Gammaproteobacteria</taxon>
        <taxon>Vibrionales</taxon>
        <taxon>Vibrionaceae</taxon>
        <taxon>Vibrio</taxon>
    </lineage>
</organism>
<feature type="region of interest" description="Disordered" evidence="16">
    <location>
        <begin position="546"/>
        <end position="565"/>
    </location>
</feature>
<dbReference type="GO" id="GO:0015344">
    <property type="term" value="F:siderophore uptake transmembrane transporter activity"/>
    <property type="evidence" value="ECO:0007669"/>
    <property type="project" value="TreeGrafter"/>
</dbReference>
<dbReference type="CDD" id="cd01347">
    <property type="entry name" value="ligand_gated_channel"/>
    <property type="match status" value="1"/>
</dbReference>
<dbReference type="PROSITE" id="PS52016">
    <property type="entry name" value="TONB_DEPENDENT_REC_3"/>
    <property type="match status" value="1"/>
</dbReference>
<keyword evidence="4 14" id="KW-1134">Transmembrane beta strand</keyword>
<evidence type="ECO:0000256" key="14">
    <source>
        <dbReference type="PROSITE-ProRule" id="PRU01360"/>
    </source>
</evidence>
<proteinExistence type="inferred from homology"/>
<comment type="similarity">
    <text evidence="2 14 15">Belongs to the TonB-dependent receptor family.</text>
</comment>
<dbReference type="NCBIfam" id="TIGR01783">
    <property type="entry name" value="TonB-siderophor"/>
    <property type="match status" value="1"/>
</dbReference>
<evidence type="ECO:0000256" key="12">
    <source>
        <dbReference type="ARBA" id="ARBA00023170"/>
    </source>
</evidence>
<comment type="caution">
    <text evidence="20">The sequence shown here is derived from an EMBL/GenBank/DDBJ whole genome shotgun (WGS) entry which is preliminary data.</text>
</comment>
<evidence type="ECO:0000256" key="16">
    <source>
        <dbReference type="SAM" id="MobiDB-lite"/>
    </source>
</evidence>
<keyword evidence="7 17" id="KW-0732">Signal</keyword>
<evidence type="ECO:0000313" key="20">
    <source>
        <dbReference type="EMBL" id="PME60495.1"/>
    </source>
</evidence>
<evidence type="ECO:0000256" key="13">
    <source>
        <dbReference type="ARBA" id="ARBA00023237"/>
    </source>
</evidence>
<dbReference type="PANTHER" id="PTHR32552">
    <property type="entry name" value="FERRICHROME IRON RECEPTOR-RELATED"/>
    <property type="match status" value="1"/>
</dbReference>
<dbReference type="GO" id="GO:0038023">
    <property type="term" value="F:signaling receptor activity"/>
    <property type="evidence" value="ECO:0007669"/>
    <property type="project" value="InterPro"/>
</dbReference>
<reference evidence="21" key="1">
    <citation type="submission" date="2016-07" db="EMBL/GenBank/DDBJ databases">
        <title>Nontailed viruses are major unrecognized killers of bacteria in the ocean.</title>
        <authorList>
            <person name="Kauffman K."/>
            <person name="Hussain F."/>
            <person name="Yang J."/>
            <person name="Arevalo P."/>
            <person name="Brown J."/>
            <person name="Cutler M."/>
            <person name="Kelly L."/>
            <person name="Polz M.F."/>
        </authorList>
    </citation>
    <scope>NUCLEOTIDE SEQUENCE [LARGE SCALE GENOMIC DNA]</scope>
    <source>
        <strain evidence="21">10N.286.55.C1</strain>
    </source>
</reference>
<dbReference type="GO" id="GO:0015891">
    <property type="term" value="P:siderophore transport"/>
    <property type="evidence" value="ECO:0007669"/>
    <property type="project" value="InterPro"/>
</dbReference>
<dbReference type="PANTHER" id="PTHR32552:SF68">
    <property type="entry name" value="FERRICHROME OUTER MEMBRANE TRANSPORTER_PHAGE RECEPTOR"/>
    <property type="match status" value="1"/>
</dbReference>
<evidence type="ECO:0000256" key="2">
    <source>
        <dbReference type="ARBA" id="ARBA00009810"/>
    </source>
</evidence>
<name>A0A1B9Q0M2_9VIBR</name>
<dbReference type="Pfam" id="PF00593">
    <property type="entry name" value="TonB_dep_Rec_b-barrel"/>
    <property type="match status" value="1"/>
</dbReference>
<accession>A0A1B9Q0M2</accession>
<evidence type="ECO:0000259" key="18">
    <source>
        <dbReference type="Pfam" id="PF00593"/>
    </source>
</evidence>
<keyword evidence="6 14" id="KW-0812">Transmembrane</keyword>
<dbReference type="Gene3D" id="2.170.130.10">
    <property type="entry name" value="TonB-dependent receptor, plug domain"/>
    <property type="match status" value="1"/>
</dbReference>
<evidence type="ECO:0000256" key="1">
    <source>
        <dbReference type="ARBA" id="ARBA00004571"/>
    </source>
</evidence>
<keyword evidence="11 14" id="KW-0472">Membrane</keyword>
<keyword evidence="13 14" id="KW-0998">Cell outer membrane</keyword>
<dbReference type="Pfam" id="PF07715">
    <property type="entry name" value="Plug"/>
    <property type="match status" value="1"/>
</dbReference>
<sequence length="710" mass="78461">MFSKSPLALVIGAVLASPAVLAETVKTDEHMVVEGRDYGYKADTNTTAMRMEATQLETPGQVSVIDEQIIDEQRASTLGEVLKNDASVGAGSKSTNRERFTLRGFNLESSSGYLRDGVQHWSHYRQPVELLERVEVLKGPAGLLYGKSAPGGLVNMVSKKPTYETQVNVSQDIGSDSYTRTTADVSGSLNDDQTLRARLIVSQENQDSYRTRFDGTDVETDRFVGGLFVDYDINEDIMLSVHYDRTIEEGDLDNGSKIDTSTGKAIDPNTVNDQRFAQTDNDVANYGASVTANLNDTWSVKTGISRQFYERQRTESDNGVDSQKDKSGNITGYGYKVSDRHDEWTFDTAYVDFTGDFDALGVNHRLLVGVNGLHYDYERLYDSGYTCVNATEAEAAAACGNGFDMPSNVSYKNDNEVSHSESQHYGLYVQDLVTLTEQWQVLGGVRFAYDKTTSSSNQEESYNNILPKLGVIYSPASNGSIYAVYSESFEPVGEITDKDDVNFGQSQDAKKGTLYELGSKWELFDERLFVSGALFQITQSNMQVTEDLDPASNNGKETRTSQVGEQVHTGVELSATGYMTEAFSLSASTMFLDAEYQNDPALEGKTPADVPEFTASIWSTYAFNNGTDVNLGIYHVGERYTESASTFKKDAYTRVDMGVSHTMKYDENLDFVARFNVENLFDTDYLEGGSTSSVVVGEGRNYMATLQVKY</sequence>
<keyword evidence="3 14" id="KW-0813">Transport</keyword>
<evidence type="ECO:0000256" key="8">
    <source>
        <dbReference type="ARBA" id="ARBA00023004"/>
    </source>
</evidence>
<dbReference type="InterPro" id="IPR039426">
    <property type="entry name" value="TonB-dep_rcpt-like"/>
</dbReference>
<evidence type="ECO:0000256" key="10">
    <source>
        <dbReference type="ARBA" id="ARBA00023077"/>
    </source>
</evidence>
<feature type="signal peptide" evidence="17">
    <location>
        <begin position="1"/>
        <end position="22"/>
    </location>
</feature>
<keyword evidence="12" id="KW-0675">Receptor</keyword>
<dbReference type="InterPro" id="IPR010105">
    <property type="entry name" value="TonB_sidphr_rcpt"/>
</dbReference>
<dbReference type="InterPro" id="IPR037066">
    <property type="entry name" value="Plug_dom_sf"/>
</dbReference>
<feature type="domain" description="TonB-dependent receptor plug" evidence="19">
    <location>
        <begin position="55"/>
        <end position="152"/>
    </location>
</feature>
<evidence type="ECO:0000256" key="11">
    <source>
        <dbReference type="ARBA" id="ARBA00023136"/>
    </source>
</evidence>
<evidence type="ECO:0000256" key="17">
    <source>
        <dbReference type="SAM" id="SignalP"/>
    </source>
</evidence>
<evidence type="ECO:0000256" key="3">
    <source>
        <dbReference type="ARBA" id="ARBA00022448"/>
    </source>
</evidence>
<feature type="compositionally biased region" description="Polar residues" evidence="16">
    <location>
        <begin position="551"/>
        <end position="564"/>
    </location>
</feature>
<feature type="domain" description="TonB-dependent receptor-like beta-barrel" evidence="18">
    <location>
        <begin position="232"/>
        <end position="680"/>
    </location>
</feature>
<evidence type="ECO:0000256" key="6">
    <source>
        <dbReference type="ARBA" id="ARBA00022692"/>
    </source>
</evidence>
<evidence type="ECO:0000259" key="19">
    <source>
        <dbReference type="Pfam" id="PF07715"/>
    </source>
</evidence>
<evidence type="ECO:0000256" key="9">
    <source>
        <dbReference type="ARBA" id="ARBA00023065"/>
    </source>
</evidence>
<dbReference type="InterPro" id="IPR000531">
    <property type="entry name" value="Beta-barrel_TonB"/>
</dbReference>
<dbReference type="SUPFAM" id="SSF56935">
    <property type="entry name" value="Porins"/>
    <property type="match status" value="1"/>
</dbReference>
<comment type="subcellular location">
    <subcellularLocation>
        <location evidence="1 14">Cell outer membrane</location>
        <topology evidence="1 14">Multi-pass membrane protein</topology>
    </subcellularLocation>
</comment>
<gene>
    <name evidence="20" type="ORF">BCV30_01585</name>
</gene>
<keyword evidence="8" id="KW-0408">Iron</keyword>
<keyword evidence="10 15" id="KW-0798">TonB box</keyword>
<protein>
    <submittedName>
        <fullName evidence="20">Ligand-gated channel protein</fullName>
    </submittedName>
</protein>
<evidence type="ECO:0000256" key="7">
    <source>
        <dbReference type="ARBA" id="ARBA00022729"/>
    </source>
</evidence>
<dbReference type="EMBL" id="MCSI01000144">
    <property type="protein sequence ID" value="PME60495.1"/>
    <property type="molecule type" value="Genomic_DNA"/>
</dbReference>
<dbReference type="Proteomes" id="UP000235778">
    <property type="component" value="Unassembled WGS sequence"/>
</dbReference>
<evidence type="ECO:0000256" key="15">
    <source>
        <dbReference type="RuleBase" id="RU003357"/>
    </source>
</evidence>
<evidence type="ECO:0000256" key="4">
    <source>
        <dbReference type="ARBA" id="ARBA00022452"/>
    </source>
</evidence>
<dbReference type="AlphaFoldDB" id="A0A1B9Q0M2"/>
<evidence type="ECO:0000313" key="21">
    <source>
        <dbReference type="Proteomes" id="UP000235778"/>
    </source>
</evidence>
<keyword evidence="9" id="KW-0406">Ion transport</keyword>
<dbReference type="GO" id="GO:0009279">
    <property type="term" value="C:cell outer membrane"/>
    <property type="evidence" value="ECO:0007669"/>
    <property type="project" value="UniProtKB-SubCell"/>
</dbReference>
<dbReference type="RefSeq" id="WP_017104769.1">
    <property type="nucleotide sequence ID" value="NZ_MAKA01000258.1"/>
</dbReference>
<keyword evidence="5" id="KW-0410">Iron transport</keyword>
<evidence type="ECO:0000256" key="5">
    <source>
        <dbReference type="ARBA" id="ARBA00022496"/>
    </source>
</evidence>
<feature type="chain" id="PRO_5015061224" evidence="17">
    <location>
        <begin position="23"/>
        <end position="710"/>
    </location>
</feature>
<dbReference type="InterPro" id="IPR012910">
    <property type="entry name" value="Plug_dom"/>
</dbReference>
<dbReference type="Gene3D" id="2.40.170.20">
    <property type="entry name" value="TonB-dependent receptor, beta-barrel domain"/>
    <property type="match status" value="1"/>
</dbReference>